<sequence length="334" mass="37793">MMIQGSNPNARTLPGSDMKVLVMWFRKSGVFFVEESSRSFANSTRQLELRKMLTPMLTELLISRRRICEHHAQSKGHENAKAACIAEDTAPAERPLERLVLRMHRNVFDWLVRLFQIAYFIAKEEQPFTNMSKLVGLEKLHCVDLGNAYANDQACQKFTRYNAQILREPLQKHLRSGLKPPHPRESPSSTYCYHSLFTDRITDRSDAEREVVYVKIFQNGEAHMKMMGLIDVDHATATAVKEALVKHYKEFLGLGEDEVDFATTGCIGAGTDGAAINFGVHRGMMAQLRNEMPWLIAVHCVAHRLELAVKDAFKNSFFSNQAGAASCIGNYLKK</sequence>
<dbReference type="AlphaFoldDB" id="A0A7M7NJD9"/>
<evidence type="ECO:0008006" key="3">
    <source>
        <dbReference type="Google" id="ProtNLM"/>
    </source>
</evidence>
<dbReference type="RefSeq" id="XP_030837514.1">
    <property type="nucleotide sequence ID" value="XM_030981654.1"/>
</dbReference>
<dbReference type="OrthoDB" id="6126397at2759"/>
<dbReference type="KEGG" id="spu:105443723"/>
<dbReference type="GeneID" id="105443723"/>
<accession>A0A7M7NJD9</accession>
<reference evidence="1" key="2">
    <citation type="submission" date="2021-01" db="UniProtKB">
        <authorList>
            <consortium name="EnsemblMetazoa"/>
        </authorList>
    </citation>
    <scope>IDENTIFICATION</scope>
</reference>
<dbReference type="PANTHER" id="PTHR46880:SF9">
    <property type="entry name" value="ZINC FINGER PROTEIN 862"/>
    <property type="match status" value="1"/>
</dbReference>
<reference evidence="2" key="1">
    <citation type="submission" date="2015-02" db="EMBL/GenBank/DDBJ databases">
        <title>Genome sequencing for Strongylocentrotus purpuratus.</title>
        <authorList>
            <person name="Murali S."/>
            <person name="Liu Y."/>
            <person name="Vee V."/>
            <person name="English A."/>
            <person name="Wang M."/>
            <person name="Skinner E."/>
            <person name="Han Y."/>
            <person name="Muzny D.M."/>
            <person name="Worley K.C."/>
            <person name="Gibbs R.A."/>
        </authorList>
    </citation>
    <scope>NUCLEOTIDE SEQUENCE</scope>
</reference>
<protein>
    <recommendedName>
        <fullName evidence="3">DUF4371 domain-containing protein</fullName>
    </recommendedName>
</protein>
<name>A0A7M7NJD9_STRPU</name>
<evidence type="ECO:0000313" key="2">
    <source>
        <dbReference type="Proteomes" id="UP000007110"/>
    </source>
</evidence>
<organism evidence="1 2">
    <name type="scientific">Strongylocentrotus purpuratus</name>
    <name type="common">Purple sea urchin</name>
    <dbReference type="NCBI Taxonomy" id="7668"/>
    <lineage>
        <taxon>Eukaryota</taxon>
        <taxon>Metazoa</taxon>
        <taxon>Echinodermata</taxon>
        <taxon>Eleutherozoa</taxon>
        <taxon>Echinozoa</taxon>
        <taxon>Echinoidea</taxon>
        <taxon>Euechinoidea</taxon>
        <taxon>Echinacea</taxon>
        <taxon>Camarodonta</taxon>
        <taxon>Echinidea</taxon>
        <taxon>Strongylocentrotidae</taxon>
        <taxon>Strongylocentrotus</taxon>
    </lineage>
</organism>
<dbReference type="PANTHER" id="PTHR46880">
    <property type="entry name" value="RAS-ASSOCIATING DOMAIN-CONTAINING PROTEIN"/>
    <property type="match status" value="1"/>
</dbReference>
<keyword evidence="2" id="KW-1185">Reference proteome</keyword>
<dbReference type="EnsemblMetazoa" id="XM_030981654">
    <property type="protein sequence ID" value="XP_030837514"/>
    <property type="gene ID" value="LOC105443723"/>
</dbReference>
<proteinExistence type="predicted"/>
<dbReference type="Proteomes" id="UP000007110">
    <property type="component" value="Unassembled WGS sequence"/>
</dbReference>
<dbReference type="InParanoid" id="A0A7M7NJD9"/>
<evidence type="ECO:0000313" key="1">
    <source>
        <dbReference type="EnsemblMetazoa" id="XP_030837514"/>
    </source>
</evidence>